<evidence type="ECO:0000313" key="2">
    <source>
        <dbReference type="EMBL" id="KAJ3210555.1"/>
    </source>
</evidence>
<name>A0AAD5TW98_9FUNG</name>
<keyword evidence="1" id="KW-0732">Signal</keyword>
<sequence length="178" mass="19098">MNFKLILLYFLTNLTHIINAQCIATSNCGGPKTICQQFQEREPGDPPIGACTKFELPYFKCFSTLPASSCTETSPNDPTCQWKVPTSFEKCLSNTNTTLNDLKGFNIVLLNNDDDTQTTSSSATKTTSLQNTLITTTTNSEISTASSNSQLSSSSTLATTTLSPSVTAAGSKSHGYLI</sequence>
<feature type="signal peptide" evidence="1">
    <location>
        <begin position="1"/>
        <end position="20"/>
    </location>
</feature>
<dbReference type="Proteomes" id="UP001211065">
    <property type="component" value="Unassembled WGS sequence"/>
</dbReference>
<reference evidence="2" key="1">
    <citation type="submission" date="2020-05" db="EMBL/GenBank/DDBJ databases">
        <title>Phylogenomic resolution of chytrid fungi.</title>
        <authorList>
            <person name="Stajich J.E."/>
            <person name="Amses K."/>
            <person name="Simmons R."/>
            <person name="Seto K."/>
            <person name="Myers J."/>
            <person name="Bonds A."/>
            <person name="Quandt C.A."/>
            <person name="Barry K."/>
            <person name="Liu P."/>
            <person name="Grigoriev I."/>
            <person name="Longcore J.E."/>
            <person name="James T.Y."/>
        </authorList>
    </citation>
    <scope>NUCLEOTIDE SEQUENCE</scope>
    <source>
        <strain evidence="2">JEL0476</strain>
    </source>
</reference>
<dbReference type="EMBL" id="JADGJW010000884">
    <property type="protein sequence ID" value="KAJ3210555.1"/>
    <property type="molecule type" value="Genomic_DNA"/>
</dbReference>
<evidence type="ECO:0000313" key="3">
    <source>
        <dbReference type="Proteomes" id="UP001211065"/>
    </source>
</evidence>
<proteinExistence type="predicted"/>
<dbReference type="AlphaFoldDB" id="A0AAD5TW98"/>
<accession>A0AAD5TW98</accession>
<organism evidence="2 3">
    <name type="scientific">Clydaea vesicula</name>
    <dbReference type="NCBI Taxonomy" id="447962"/>
    <lineage>
        <taxon>Eukaryota</taxon>
        <taxon>Fungi</taxon>
        <taxon>Fungi incertae sedis</taxon>
        <taxon>Chytridiomycota</taxon>
        <taxon>Chytridiomycota incertae sedis</taxon>
        <taxon>Chytridiomycetes</taxon>
        <taxon>Lobulomycetales</taxon>
        <taxon>Lobulomycetaceae</taxon>
        <taxon>Clydaea</taxon>
    </lineage>
</organism>
<gene>
    <name evidence="2" type="ORF">HK099_008219</name>
</gene>
<evidence type="ECO:0000256" key="1">
    <source>
        <dbReference type="SAM" id="SignalP"/>
    </source>
</evidence>
<keyword evidence="3" id="KW-1185">Reference proteome</keyword>
<protein>
    <submittedName>
        <fullName evidence="2">Uncharacterized protein</fullName>
    </submittedName>
</protein>
<feature type="chain" id="PRO_5042062204" evidence="1">
    <location>
        <begin position="21"/>
        <end position="178"/>
    </location>
</feature>
<comment type="caution">
    <text evidence="2">The sequence shown here is derived from an EMBL/GenBank/DDBJ whole genome shotgun (WGS) entry which is preliminary data.</text>
</comment>